<dbReference type="Proteomes" id="UP001235712">
    <property type="component" value="Unassembled WGS sequence"/>
</dbReference>
<feature type="domain" description="NAD(P)-binding" evidence="1">
    <location>
        <begin position="7"/>
        <end position="181"/>
    </location>
</feature>
<dbReference type="EC" id="1.6.5.2" evidence="2"/>
<keyword evidence="2" id="KW-0560">Oxidoreductase</keyword>
<dbReference type="PANTHER" id="PTHR47129:SF1">
    <property type="entry name" value="NMRA-LIKE DOMAIN-CONTAINING PROTEIN"/>
    <property type="match status" value="1"/>
</dbReference>
<dbReference type="SUPFAM" id="SSF51735">
    <property type="entry name" value="NAD(P)-binding Rossmann-fold domains"/>
    <property type="match status" value="1"/>
</dbReference>
<dbReference type="RefSeq" id="WP_307247883.1">
    <property type="nucleotide sequence ID" value="NZ_JAUSQZ010000001.1"/>
</dbReference>
<dbReference type="Gene3D" id="3.90.25.10">
    <property type="entry name" value="UDP-galactose 4-epimerase, domain 1"/>
    <property type="match status" value="1"/>
</dbReference>
<name>A0ABT9PAJ9_9ACTN</name>
<dbReference type="GO" id="GO:0003955">
    <property type="term" value="F:NAD(P)H dehydrogenase (quinone) activity"/>
    <property type="evidence" value="ECO:0007669"/>
    <property type="project" value="UniProtKB-EC"/>
</dbReference>
<dbReference type="EMBL" id="JAUSQZ010000001">
    <property type="protein sequence ID" value="MDP9829576.1"/>
    <property type="molecule type" value="Genomic_DNA"/>
</dbReference>
<dbReference type="Gene3D" id="3.40.50.720">
    <property type="entry name" value="NAD(P)-binding Rossmann-like Domain"/>
    <property type="match status" value="1"/>
</dbReference>
<dbReference type="PANTHER" id="PTHR47129">
    <property type="entry name" value="QUINONE OXIDOREDUCTASE 2"/>
    <property type="match status" value="1"/>
</dbReference>
<protein>
    <submittedName>
        <fullName evidence="2">NAD(P)H dehydrogenase (Quinone)</fullName>
        <ecNumber evidence="2">1.6.5.2</ecNumber>
    </submittedName>
</protein>
<comment type="caution">
    <text evidence="2">The sequence shown here is derived from an EMBL/GenBank/DDBJ whole genome shotgun (WGS) entry which is preliminary data.</text>
</comment>
<organism evidence="2 3">
    <name type="scientific">Kineosporia succinea</name>
    <dbReference type="NCBI Taxonomy" id="84632"/>
    <lineage>
        <taxon>Bacteria</taxon>
        <taxon>Bacillati</taxon>
        <taxon>Actinomycetota</taxon>
        <taxon>Actinomycetes</taxon>
        <taxon>Kineosporiales</taxon>
        <taxon>Kineosporiaceae</taxon>
        <taxon>Kineosporia</taxon>
    </lineage>
</organism>
<dbReference type="InterPro" id="IPR052718">
    <property type="entry name" value="NmrA-type_oxidoreductase"/>
</dbReference>
<evidence type="ECO:0000259" key="1">
    <source>
        <dbReference type="Pfam" id="PF13460"/>
    </source>
</evidence>
<reference evidence="2 3" key="1">
    <citation type="submission" date="2023-07" db="EMBL/GenBank/DDBJ databases">
        <title>Sequencing the genomes of 1000 actinobacteria strains.</title>
        <authorList>
            <person name="Klenk H.-P."/>
        </authorList>
    </citation>
    <scope>NUCLEOTIDE SEQUENCE [LARGE SCALE GENOMIC DNA]</scope>
    <source>
        <strain evidence="2 3">DSM 44388</strain>
    </source>
</reference>
<dbReference type="InterPro" id="IPR036291">
    <property type="entry name" value="NAD(P)-bd_dom_sf"/>
</dbReference>
<gene>
    <name evidence="2" type="ORF">J2S57_005325</name>
</gene>
<accession>A0ABT9PAJ9</accession>
<evidence type="ECO:0000313" key="2">
    <source>
        <dbReference type="EMBL" id="MDP9829576.1"/>
    </source>
</evidence>
<proteinExistence type="predicted"/>
<dbReference type="InterPro" id="IPR016040">
    <property type="entry name" value="NAD(P)-bd_dom"/>
</dbReference>
<dbReference type="Pfam" id="PF13460">
    <property type="entry name" value="NAD_binding_10"/>
    <property type="match status" value="1"/>
</dbReference>
<evidence type="ECO:0000313" key="3">
    <source>
        <dbReference type="Proteomes" id="UP001235712"/>
    </source>
</evidence>
<sequence>MSIALTGATGALGSLTVKALLQRGTSASDIVAVVRDDGRAQPLKDLGVSVRVAAYGEVPALTEALDGVDRLLLVSGPESGERVALHGSVIAAAGQAGVGFLAYTSAPHADSTQLLVAPDHAATEKLIHASGLAFSILRNNWYHENYLPHLKSAAATGKLPSSAGAGRVASAARADYAEAAAIVLAGGDHDGRTYELSGDVAWTFSELAATMGDVLGRPIEYVPLDRAAHTAALTAAGLDARLIQFVTQLESNIAAGALADATNHLAGLIGRPTTPLAEGLGR</sequence>
<keyword evidence="3" id="KW-1185">Reference proteome</keyword>